<organism evidence="1 2">
    <name type="scientific">Pandoraea anhela</name>
    <dbReference type="NCBI Taxonomy" id="2508295"/>
    <lineage>
        <taxon>Bacteria</taxon>
        <taxon>Pseudomonadati</taxon>
        <taxon>Pseudomonadota</taxon>
        <taxon>Betaproteobacteria</taxon>
        <taxon>Burkholderiales</taxon>
        <taxon>Burkholderiaceae</taxon>
        <taxon>Pandoraea</taxon>
    </lineage>
</organism>
<keyword evidence="2" id="KW-1185">Reference proteome</keyword>
<evidence type="ECO:0000313" key="1">
    <source>
        <dbReference type="EMBL" id="VVD85727.1"/>
    </source>
</evidence>
<name>A0A5E4TD77_9BURK</name>
<sequence>MLDKGAGAAGAPMSGRAIGGAVVGVEADANCMKGMGRRATRRPVQMASGSWVGTADGERAAATGMFAVAVAMIGTG</sequence>
<dbReference type="Proteomes" id="UP000406256">
    <property type="component" value="Unassembled WGS sequence"/>
</dbReference>
<protein>
    <submittedName>
        <fullName evidence="1">Uncharacterized protein</fullName>
    </submittedName>
</protein>
<proteinExistence type="predicted"/>
<accession>A0A5E4TD77</accession>
<dbReference type="EMBL" id="CABPSB010000003">
    <property type="protein sequence ID" value="VVD85727.1"/>
    <property type="molecule type" value="Genomic_DNA"/>
</dbReference>
<evidence type="ECO:0000313" key="2">
    <source>
        <dbReference type="Proteomes" id="UP000406256"/>
    </source>
</evidence>
<gene>
    <name evidence="1" type="ORF">PAN31108_01353</name>
</gene>
<reference evidence="1 2" key="1">
    <citation type="submission" date="2019-08" db="EMBL/GenBank/DDBJ databases">
        <authorList>
            <person name="Peeters C."/>
        </authorList>
    </citation>
    <scope>NUCLEOTIDE SEQUENCE [LARGE SCALE GENOMIC DNA]</scope>
    <source>
        <strain evidence="1 2">LMG 31108</strain>
    </source>
</reference>
<dbReference type="AlphaFoldDB" id="A0A5E4TD77"/>